<dbReference type="Proteomes" id="UP000242246">
    <property type="component" value="Unassembled WGS sequence"/>
</dbReference>
<dbReference type="STRING" id="1348632.GCA_001591745_00407"/>
<gene>
    <name evidence="1" type="ORF">RU87_GL001014</name>
</gene>
<evidence type="ECO:0000313" key="1">
    <source>
        <dbReference type="EMBL" id="PCS07378.1"/>
    </source>
</evidence>
<dbReference type="RefSeq" id="WP_068160685.1">
    <property type="nucleotide sequence ID" value="NZ_JXJX01000004.1"/>
</dbReference>
<accession>A0A2A5S1P9</accession>
<comment type="caution">
    <text evidence="1">The sequence shown here is derived from an EMBL/GenBank/DDBJ whole genome shotgun (WGS) entry which is preliminary data.</text>
</comment>
<dbReference type="EMBL" id="JXJX01000004">
    <property type="protein sequence ID" value="PCS07378.1"/>
    <property type="molecule type" value="Genomic_DNA"/>
</dbReference>
<dbReference type="OrthoDB" id="3238747at2"/>
<organism evidence="1 2">
    <name type="scientific">Pseudolactococcus plantarum</name>
    <dbReference type="NCBI Taxonomy" id="1365"/>
    <lineage>
        <taxon>Bacteria</taxon>
        <taxon>Bacillati</taxon>
        <taxon>Bacillota</taxon>
        <taxon>Bacilli</taxon>
        <taxon>Lactobacillales</taxon>
        <taxon>Streptococcaceae</taxon>
        <taxon>Pseudolactococcus</taxon>
    </lineage>
</organism>
<proteinExistence type="predicted"/>
<name>A0A2A5S1P9_9LACT</name>
<protein>
    <submittedName>
        <fullName evidence="1">Uncharacterized protein</fullName>
    </submittedName>
</protein>
<reference evidence="1 2" key="1">
    <citation type="submission" date="2014-12" db="EMBL/GenBank/DDBJ databases">
        <title>Draft genome sequences of 10 type strains of Lactococcus.</title>
        <authorList>
            <person name="Sun Z."/>
            <person name="Zhong Z."/>
            <person name="Liu W."/>
            <person name="Zhang W."/>
            <person name="Zhang H."/>
        </authorList>
    </citation>
    <scope>NUCLEOTIDE SEQUENCE [LARGE SCALE GENOMIC DNA]</scope>
    <source>
        <strain evidence="1 2">DSM 20686</strain>
    </source>
</reference>
<dbReference type="AlphaFoldDB" id="A0A2A5S1P9"/>
<sequence length="235" mass="26430">MQISFNHNRLTLTFPDNLGSLEIRELSDDFDPLAQLVPLYFKGNVLVAGEKQADRVLIFHLPETIDPSEFDKQLLSGSISEAQDTLTQSYISKITPFLDKLGYSFTTTRRGDKASKTQHRFSKSLIDIPFFVAYEGATAEIYWLKRNDVLIKKGAKLKADIPLNKDGTIGFSQKFAMTLRQEHSASINEAFITTADIHLKSVNEVGHFLYFAGTNSWLILKDKSGLTLDSYTAIK</sequence>
<evidence type="ECO:0000313" key="2">
    <source>
        <dbReference type="Proteomes" id="UP000242246"/>
    </source>
</evidence>
<keyword evidence="2" id="KW-1185">Reference proteome</keyword>